<feature type="domain" description="YCII-related" evidence="2">
    <location>
        <begin position="5"/>
        <end position="93"/>
    </location>
</feature>
<evidence type="ECO:0000259" key="2">
    <source>
        <dbReference type="Pfam" id="PF03795"/>
    </source>
</evidence>
<dbReference type="PANTHER" id="PTHR33606:SF3">
    <property type="entry name" value="PROTEIN YCII"/>
    <property type="match status" value="1"/>
</dbReference>
<proteinExistence type="inferred from homology"/>
<protein>
    <recommendedName>
        <fullName evidence="2">YCII-related domain-containing protein</fullName>
    </recommendedName>
</protein>
<comment type="similarity">
    <text evidence="1">Belongs to the YciI family.</text>
</comment>
<dbReference type="AlphaFoldDB" id="A0A1H0DBE9"/>
<keyword evidence="4" id="KW-1185">Reference proteome</keyword>
<dbReference type="PANTHER" id="PTHR33606">
    <property type="entry name" value="PROTEIN YCII"/>
    <property type="match status" value="1"/>
</dbReference>
<dbReference type="EMBL" id="FNIJ01000004">
    <property type="protein sequence ID" value="SDN67418.1"/>
    <property type="molecule type" value="Genomic_DNA"/>
</dbReference>
<evidence type="ECO:0000313" key="4">
    <source>
        <dbReference type="Proteomes" id="UP000242957"/>
    </source>
</evidence>
<dbReference type="InterPro" id="IPR011008">
    <property type="entry name" value="Dimeric_a/b-barrel"/>
</dbReference>
<dbReference type="SUPFAM" id="SSF54909">
    <property type="entry name" value="Dimeric alpha+beta barrel"/>
    <property type="match status" value="1"/>
</dbReference>
<organism evidence="3 4">
    <name type="scientific">Pseudomonas jinjuensis</name>
    <dbReference type="NCBI Taxonomy" id="198616"/>
    <lineage>
        <taxon>Bacteria</taxon>
        <taxon>Pseudomonadati</taxon>
        <taxon>Pseudomonadota</taxon>
        <taxon>Gammaproteobacteria</taxon>
        <taxon>Pseudomonadales</taxon>
        <taxon>Pseudomonadaceae</taxon>
        <taxon>Pseudomonas</taxon>
    </lineage>
</organism>
<dbReference type="Pfam" id="PF03795">
    <property type="entry name" value="YCII"/>
    <property type="match status" value="1"/>
</dbReference>
<dbReference type="InterPro" id="IPR051807">
    <property type="entry name" value="Sec-metab_biosynth-assoc"/>
</dbReference>
<dbReference type="OrthoDB" id="70894at2"/>
<evidence type="ECO:0000256" key="1">
    <source>
        <dbReference type="ARBA" id="ARBA00007689"/>
    </source>
</evidence>
<evidence type="ECO:0000313" key="3">
    <source>
        <dbReference type="EMBL" id="SDN67418.1"/>
    </source>
</evidence>
<reference evidence="4" key="1">
    <citation type="submission" date="2016-10" db="EMBL/GenBank/DDBJ databases">
        <authorList>
            <person name="Varghese N."/>
            <person name="Submissions S."/>
        </authorList>
    </citation>
    <scope>NUCLEOTIDE SEQUENCE [LARGE SCALE GENOMIC DNA]</scope>
    <source>
        <strain evidence="4">JCM 21621</strain>
    </source>
</reference>
<sequence length="103" mass="11593">MNQYFAVFATDRPGQHSLRQSIRPAHREHLRDPYPHPVVVRLGGPTLCSEDGQMNGSLLVVEAATLADVQAFIDDDPYVRAGIFERVEIRPWNWGLGNPELRG</sequence>
<dbReference type="Proteomes" id="UP000242957">
    <property type="component" value="Unassembled WGS sequence"/>
</dbReference>
<name>A0A1H0DBE9_9PSED</name>
<dbReference type="STRING" id="198616.SAMN05216193_104221"/>
<dbReference type="InterPro" id="IPR005545">
    <property type="entry name" value="YCII"/>
</dbReference>
<gene>
    <name evidence="3" type="ORF">SAMN05216193_104221</name>
</gene>
<dbReference type="Gene3D" id="3.30.70.1060">
    <property type="entry name" value="Dimeric alpha+beta barrel"/>
    <property type="match status" value="1"/>
</dbReference>
<accession>A0A1H0DBE9</accession>
<dbReference type="RefSeq" id="WP_084311823.1">
    <property type="nucleotide sequence ID" value="NZ_FNIJ01000004.1"/>
</dbReference>